<organism evidence="2">
    <name type="scientific">uncultured bacterium contig00023</name>
    <dbReference type="NCBI Taxonomy" id="1181512"/>
    <lineage>
        <taxon>Bacteria</taxon>
        <taxon>environmental samples</taxon>
    </lineage>
</organism>
<name>A0A806JZD9_9BACT</name>
<keyword evidence="1" id="KW-0472">Membrane</keyword>
<sequence>METAIYIVIGTMSFLSILGIPCIIYGIYDNKRREREEQAATHPTAVAQ</sequence>
<evidence type="ECO:0000256" key="1">
    <source>
        <dbReference type="SAM" id="Phobius"/>
    </source>
</evidence>
<feature type="transmembrane region" description="Helical" evidence="1">
    <location>
        <begin position="6"/>
        <end position="28"/>
    </location>
</feature>
<proteinExistence type="predicted"/>
<dbReference type="AlphaFoldDB" id="A0A806JZD9"/>
<keyword evidence="1" id="KW-0812">Transmembrane</keyword>
<evidence type="ECO:0000313" key="2">
    <source>
        <dbReference type="EMBL" id="AGS52572.1"/>
    </source>
</evidence>
<protein>
    <submittedName>
        <fullName evidence="2">Uncharacterized protein</fullName>
    </submittedName>
</protein>
<dbReference type="EMBL" id="JQ844201">
    <property type="protein sequence ID" value="AGS52572.1"/>
    <property type="molecule type" value="Genomic_DNA"/>
</dbReference>
<keyword evidence="1" id="KW-1133">Transmembrane helix</keyword>
<accession>A0A806JZD9</accession>
<reference evidence="2" key="1">
    <citation type="submission" date="2012-03" db="EMBL/GenBank/DDBJ databases">
        <title>Functional metagenomics reveals considerable lignocellulase gene clusters in the gut microbiome of a wood-feeding higher termite.</title>
        <authorList>
            <person name="Liu N."/>
        </authorList>
    </citation>
    <scope>NUCLEOTIDE SEQUENCE</scope>
</reference>